<evidence type="ECO:0000256" key="2">
    <source>
        <dbReference type="ARBA" id="ARBA00022741"/>
    </source>
</evidence>
<dbReference type="GO" id="GO:0007131">
    <property type="term" value="P:reciprocal meiotic recombination"/>
    <property type="evidence" value="ECO:0007669"/>
    <property type="project" value="TreeGrafter"/>
</dbReference>
<keyword evidence="2" id="KW-0547">Nucleotide-binding</keyword>
<dbReference type="GeneID" id="36330817"/>
<keyword evidence="5" id="KW-0234">DNA repair</keyword>
<accession>A0A1X6MWT9</accession>
<comment type="subcellular location">
    <subcellularLocation>
        <location evidence="1">Nucleus</location>
    </subcellularLocation>
</comment>
<dbReference type="PANTHER" id="PTHR46239">
    <property type="entry name" value="DNA REPAIR PROTEIN RAD51 HOMOLOG 3 RAD51C"/>
    <property type="match status" value="1"/>
</dbReference>
<dbReference type="GO" id="GO:0005657">
    <property type="term" value="C:replication fork"/>
    <property type="evidence" value="ECO:0007669"/>
    <property type="project" value="TreeGrafter"/>
</dbReference>
<evidence type="ECO:0000313" key="8">
    <source>
        <dbReference type="Proteomes" id="UP000194127"/>
    </source>
</evidence>
<organism evidence="7 8">
    <name type="scientific">Postia placenta MAD-698-R-SB12</name>
    <dbReference type="NCBI Taxonomy" id="670580"/>
    <lineage>
        <taxon>Eukaryota</taxon>
        <taxon>Fungi</taxon>
        <taxon>Dikarya</taxon>
        <taxon>Basidiomycota</taxon>
        <taxon>Agaricomycotina</taxon>
        <taxon>Agaricomycetes</taxon>
        <taxon>Polyporales</taxon>
        <taxon>Adustoporiaceae</taxon>
        <taxon>Rhodonia</taxon>
    </lineage>
</organism>
<keyword evidence="8" id="KW-1185">Reference proteome</keyword>
<dbReference type="EMBL" id="KZ110599">
    <property type="protein sequence ID" value="OSX60827.1"/>
    <property type="molecule type" value="Genomic_DNA"/>
</dbReference>
<evidence type="ECO:0000256" key="1">
    <source>
        <dbReference type="ARBA" id="ARBA00004123"/>
    </source>
</evidence>
<dbReference type="Proteomes" id="UP000194127">
    <property type="component" value="Unassembled WGS sequence"/>
</dbReference>
<dbReference type="OrthoDB" id="5957327at2759"/>
<evidence type="ECO:0000313" key="7">
    <source>
        <dbReference type="EMBL" id="OSX60827.1"/>
    </source>
</evidence>
<gene>
    <name evidence="7" type="ORF">POSPLADRAFT_1145979</name>
</gene>
<dbReference type="SUPFAM" id="SSF52540">
    <property type="entry name" value="P-loop containing nucleoside triphosphate hydrolases"/>
    <property type="match status" value="1"/>
</dbReference>
<dbReference type="GO" id="GO:0008821">
    <property type="term" value="F:crossover junction DNA endonuclease activity"/>
    <property type="evidence" value="ECO:0007669"/>
    <property type="project" value="TreeGrafter"/>
</dbReference>
<dbReference type="InterPro" id="IPR027417">
    <property type="entry name" value="P-loop_NTPase"/>
</dbReference>
<evidence type="ECO:0000256" key="3">
    <source>
        <dbReference type="ARBA" id="ARBA00022763"/>
    </source>
</evidence>
<evidence type="ECO:0000256" key="5">
    <source>
        <dbReference type="ARBA" id="ARBA00023204"/>
    </source>
</evidence>
<dbReference type="GO" id="GO:0000707">
    <property type="term" value="P:meiotic DNA recombinase assembly"/>
    <property type="evidence" value="ECO:0007669"/>
    <property type="project" value="TreeGrafter"/>
</dbReference>
<reference evidence="7 8" key="1">
    <citation type="submission" date="2017-04" db="EMBL/GenBank/DDBJ databases">
        <title>Genome Sequence of the Model Brown-Rot Fungus Postia placenta SB12.</title>
        <authorList>
            <consortium name="DOE Joint Genome Institute"/>
            <person name="Gaskell J."/>
            <person name="Kersten P."/>
            <person name="Larrondo L.F."/>
            <person name="Canessa P."/>
            <person name="Martinez D."/>
            <person name="Hibbett D."/>
            <person name="Schmoll M."/>
            <person name="Kubicek C.P."/>
            <person name="Martinez A.T."/>
            <person name="Yadav J."/>
            <person name="Master E."/>
            <person name="Magnuson J.K."/>
            <person name="James T."/>
            <person name="Yaver D."/>
            <person name="Berka R."/>
            <person name="Labutti K."/>
            <person name="Lipzen A."/>
            <person name="Aerts A."/>
            <person name="Barry K."/>
            <person name="Henrissat B."/>
            <person name="Blanchette R."/>
            <person name="Grigoriev I."/>
            <person name="Cullen D."/>
        </authorList>
    </citation>
    <scope>NUCLEOTIDE SEQUENCE [LARGE SCALE GENOMIC DNA]</scope>
    <source>
        <strain evidence="7 8">MAD-698-R-SB12</strain>
    </source>
</reference>
<dbReference type="InterPro" id="IPR052093">
    <property type="entry name" value="HR_Repair_Mediator"/>
</dbReference>
<dbReference type="AlphaFoldDB" id="A0A1X6MWT9"/>
<dbReference type="GO" id="GO:0005524">
    <property type="term" value="F:ATP binding"/>
    <property type="evidence" value="ECO:0007669"/>
    <property type="project" value="UniProtKB-KW"/>
</dbReference>
<dbReference type="GO" id="GO:0033065">
    <property type="term" value="C:Rad51C-XRCC3 complex"/>
    <property type="evidence" value="ECO:0007669"/>
    <property type="project" value="TreeGrafter"/>
</dbReference>
<evidence type="ECO:0000256" key="4">
    <source>
        <dbReference type="ARBA" id="ARBA00022840"/>
    </source>
</evidence>
<keyword evidence="6" id="KW-0539">Nucleus</keyword>
<sequence length="293" mass="31387">MSKRPLSTLSLPPATLSVLARGGYETVQDLSTLTPECLAKGKGCVTDLNISLPSSQAILSATQAARAPPMTQSAASIVGGAAQYTTHCRPLDSLLEGGLKRGYILELSGAPGCKKEALASDAARSFVEVSQGVLFVDMQNMTSPATLNKALRKSTTAAPDYKKLVHYLRLHTLPDLMIFLRNLPAYLQTHPEITLLVLNSLSFPFQSPIELHATARNAALDRVKHILTRACASSRLTVVITSQLATKFLKTDGSAANYDTGSKAVMVPQIRNAYLPTGRTYRVLIVPQSHSSG</sequence>
<name>A0A1X6MWT9_9APHY</name>
<evidence type="ECO:0000256" key="6">
    <source>
        <dbReference type="ARBA" id="ARBA00023242"/>
    </source>
</evidence>
<dbReference type="Gene3D" id="3.40.50.300">
    <property type="entry name" value="P-loop containing nucleotide triphosphate hydrolases"/>
    <property type="match status" value="1"/>
</dbReference>
<dbReference type="PANTHER" id="PTHR46239:SF1">
    <property type="entry name" value="DNA REPAIR PROTEIN RAD51 HOMOLOG 3"/>
    <property type="match status" value="1"/>
</dbReference>
<keyword evidence="3" id="KW-0227">DNA damage</keyword>
<keyword evidence="4" id="KW-0067">ATP-binding</keyword>
<dbReference type="GO" id="GO:0033063">
    <property type="term" value="C:Rad51B-Rad51C-Rad51D-XRCC2 complex"/>
    <property type="evidence" value="ECO:0007669"/>
    <property type="project" value="TreeGrafter"/>
</dbReference>
<proteinExistence type="predicted"/>
<dbReference type="GO" id="GO:0000400">
    <property type="term" value="F:four-way junction DNA binding"/>
    <property type="evidence" value="ECO:0007669"/>
    <property type="project" value="TreeGrafter"/>
</dbReference>
<dbReference type="STRING" id="670580.A0A1X6MWT9"/>
<protein>
    <submittedName>
        <fullName evidence="7">Uncharacterized protein</fullName>
    </submittedName>
</protein>
<dbReference type="RefSeq" id="XP_024337621.1">
    <property type="nucleotide sequence ID" value="XM_024485868.1"/>
</dbReference>